<sequence>MFEYPIALEWTVFEERLKNLKNSTENECIDSEKFIAIHASGVQYGLRIYPNRNCDEILGRTWIGLRLDIGNEKNVVADYTISIKTATWSIKLDRNFAENDGWGLLLCAVDEFFDPETKFIVDGKCVIKVEGILKVEHVPSWGKNYNFGALWNKGYEDFTIAVGKKEIKVNKNVIAAQSPVFHAMFNSGMKEEVENKVVVSDFSFETVEKAIKLCYDFNLVPDISIEECFLLIKFADKYIMENLQENLNGYIFDKITVSNACKIVDFAIAANSSKLQNRCLDFFVECSLKKELILEIEMLDRKFLKKIFISLACRKTQTL</sequence>
<organism evidence="1 2">
    <name type="scientific">Panagrolaimus sp. ES5</name>
    <dbReference type="NCBI Taxonomy" id="591445"/>
    <lineage>
        <taxon>Eukaryota</taxon>
        <taxon>Metazoa</taxon>
        <taxon>Ecdysozoa</taxon>
        <taxon>Nematoda</taxon>
        <taxon>Chromadorea</taxon>
        <taxon>Rhabditida</taxon>
        <taxon>Tylenchina</taxon>
        <taxon>Panagrolaimomorpha</taxon>
        <taxon>Panagrolaimoidea</taxon>
        <taxon>Panagrolaimidae</taxon>
        <taxon>Panagrolaimus</taxon>
    </lineage>
</organism>
<evidence type="ECO:0000313" key="1">
    <source>
        <dbReference type="Proteomes" id="UP000887579"/>
    </source>
</evidence>
<dbReference type="WBParaSite" id="ES5_v2.g19108.t1">
    <property type="protein sequence ID" value="ES5_v2.g19108.t1"/>
    <property type="gene ID" value="ES5_v2.g19108"/>
</dbReference>
<dbReference type="Proteomes" id="UP000887579">
    <property type="component" value="Unplaced"/>
</dbReference>
<evidence type="ECO:0000313" key="2">
    <source>
        <dbReference type="WBParaSite" id="ES5_v2.g19108.t1"/>
    </source>
</evidence>
<proteinExistence type="predicted"/>
<accession>A0AC34FNX1</accession>
<protein>
    <submittedName>
        <fullName evidence="2">BTB domain-containing protein</fullName>
    </submittedName>
</protein>
<name>A0AC34FNX1_9BILA</name>
<reference evidence="2" key="1">
    <citation type="submission" date="2022-11" db="UniProtKB">
        <authorList>
            <consortium name="WormBaseParasite"/>
        </authorList>
    </citation>
    <scope>IDENTIFICATION</scope>
</reference>